<accession>A0AAW1CUF1</accession>
<name>A0AAW1CUF1_9HEMI</name>
<dbReference type="Gene3D" id="1.25.40.20">
    <property type="entry name" value="Ankyrin repeat-containing domain"/>
    <property type="match status" value="1"/>
</dbReference>
<comment type="caution">
    <text evidence="3">The sequence shown here is derived from an EMBL/GenBank/DDBJ whole genome shotgun (WGS) entry which is preliminary data.</text>
</comment>
<dbReference type="InterPro" id="IPR002110">
    <property type="entry name" value="Ankyrin_rpt"/>
</dbReference>
<evidence type="ECO:0000256" key="2">
    <source>
        <dbReference type="SAM" id="MobiDB-lite"/>
    </source>
</evidence>
<feature type="compositionally biased region" description="Acidic residues" evidence="2">
    <location>
        <begin position="242"/>
        <end position="260"/>
    </location>
</feature>
<evidence type="ECO:0000313" key="3">
    <source>
        <dbReference type="EMBL" id="KAK9501605.1"/>
    </source>
</evidence>
<dbReference type="SMART" id="SM00248">
    <property type="entry name" value="ANK"/>
    <property type="match status" value="2"/>
</dbReference>
<organism evidence="3 4">
    <name type="scientific">Rhynocoris fuscipes</name>
    <dbReference type="NCBI Taxonomy" id="488301"/>
    <lineage>
        <taxon>Eukaryota</taxon>
        <taxon>Metazoa</taxon>
        <taxon>Ecdysozoa</taxon>
        <taxon>Arthropoda</taxon>
        <taxon>Hexapoda</taxon>
        <taxon>Insecta</taxon>
        <taxon>Pterygota</taxon>
        <taxon>Neoptera</taxon>
        <taxon>Paraneoptera</taxon>
        <taxon>Hemiptera</taxon>
        <taxon>Heteroptera</taxon>
        <taxon>Panheteroptera</taxon>
        <taxon>Cimicomorpha</taxon>
        <taxon>Reduviidae</taxon>
        <taxon>Harpactorinae</taxon>
        <taxon>Harpactorini</taxon>
        <taxon>Rhynocoris</taxon>
    </lineage>
</organism>
<dbReference type="Proteomes" id="UP001461498">
    <property type="component" value="Unassembled WGS sequence"/>
</dbReference>
<feature type="repeat" description="ANK" evidence="1">
    <location>
        <begin position="90"/>
        <end position="122"/>
    </location>
</feature>
<gene>
    <name evidence="3" type="ORF">O3M35_012301</name>
</gene>
<reference evidence="3 4" key="1">
    <citation type="submission" date="2022-12" db="EMBL/GenBank/DDBJ databases">
        <title>Chromosome-level genome assembly of true bugs.</title>
        <authorList>
            <person name="Ma L."/>
            <person name="Li H."/>
        </authorList>
    </citation>
    <scope>NUCLEOTIDE SEQUENCE [LARGE SCALE GENOMIC DNA]</scope>
    <source>
        <strain evidence="3">Lab_2022b</strain>
    </source>
</reference>
<feature type="region of interest" description="Disordered" evidence="2">
    <location>
        <begin position="199"/>
        <end position="361"/>
    </location>
</feature>
<feature type="compositionally biased region" description="Basic and acidic residues" evidence="2">
    <location>
        <begin position="226"/>
        <end position="241"/>
    </location>
</feature>
<feature type="compositionally biased region" description="Acidic residues" evidence="2">
    <location>
        <begin position="268"/>
        <end position="286"/>
    </location>
</feature>
<dbReference type="PANTHER" id="PTHR24172:SF4">
    <property type="entry name" value="ANK_REP_REGION DOMAIN-CONTAINING PROTEIN"/>
    <property type="match status" value="1"/>
</dbReference>
<feature type="region of interest" description="Disordered" evidence="2">
    <location>
        <begin position="426"/>
        <end position="514"/>
    </location>
</feature>
<dbReference type="PROSITE" id="PS50297">
    <property type="entry name" value="ANK_REP_REGION"/>
    <property type="match status" value="1"/>
</dbReference>
<feature type="region of interest" description="Disordered" evidence="2">
    <location>
        <begin position="377"/>
        <end position="414"/>
    </location>
</feature>
<dbReference type="PROSITE" id="PS50088">
    <property type="entry name" value="ANK_REPEAT"/>
    <property type="match status" value="1"/>
</dbReference>
<keyword evidence="1" id="KW-0040">ANK repeat</keyword>
<dbReference type="InterPro" id="IPR036770">
    <property type="entry name" value="Ankyrin_rpt-contain_sf"/>
</dbReference>
<dbReference type="SUPFAM" id="SSF48403">
    <property type="entry name" value="Ankyrin repeat"/>
    <property type="match status" value="1"/>
</dbReference>
<feature type="compositionally biased region" description="Polar residues" evidence="2">
    <location>
        <begin position="458"/>
        <end position="473"/>
    </location>
</feature>
<dbReference type="PANTHER" id="PTHR24172">
    <property type="entry name" value="ANK_REP_REGION DOMAIN-CONTAINING PROTEIN"/>
    <property type="match status" value="1"/>
</dbReference>
<dbReference type="Pfam" id="PF12796">
    <property type="entry name" value="Ank_2"/>
    <property type="match status" value="1"/>
</dbReference>
<feature type="compositionally biased region" description="Basic and acidic residues" evidence="2">
    <location>
        <begin position="427"/>
        <end position="438"/>
    </location>
</feature>
<dbReference type="AlphaFoldDB" id="A0AAW1CUF1"/>
<evidence type="ECO:0000313" key="4">
    <source>
        <dbReference type="Proteomes" id="UP001461498"/>
    </source>
</evidence>
<evidence type="ECO:0000256" key="1">
    <source>
        <dbReference type="PROSITE-ProRule" id="PRU00023"/>
    </source>
</evidence>
<dbReference type="EMBL" id="JAPXFL010000009">
    <property type="protein sequence ID" value="KAK9501605.1"/>
    <property type="molecule type" value="Genomic_DNA"/>
</dbReference>
<feature type="compositionally biased region" description="Acidic residues" evidence="2">
    <location>
        <begin position="440"/>
        <end position="451"/>
    </location>
</feature>
<proteinExistence type="predicted"/>
<sequence>MIVKPSTIRIWIHDKDLGRLQKVLWEGLGDRLKTETSTNPVVRRFLNAVPYIMGSIREIHSAAINNDLELLKSRSQDPVPKDILLSRDINGLTPLHKAAGLGHIKIAKEILKKAPEAANVKDFYDRTPLHYAAALKDKGEMFQLLADNGSIDHLEDKKGNTPTYYRGKPAELDGPKLLNVIPDAPRTAHIFPPSWDWRLLGGKDPEQPDSASPLLSPMVRETSQTDDDRTATENDDTTAKDTEEEQTVSASQEEEPEEEVVSPRPDISEDEGVGSEVPVSEEYEENQESRLVDSLFADLGVNGEIISDSGNEEEGTREEGDQEVKDEDTEAIVNMKAEEEGDNEQTDIAKDDLDTGNNDLSVQDALEEIADYENADIAKNDLDTSNTEQQKNDAEHFGVEINSEEETAQSSEYITLNNTIQTSYSLERQKTADSKSVENVENDEKTDELDDKNETSKTSEAIVNESRNSTAEDNISKSEENVEIQLNTEEEDKYKTEEEVENEAERLSSTSSKELVPIRSLSRGVEILSITPADPDEVDDEDLQEAVARGTPGGSGIIIISL</sequence>
<keyword evidence="4" id="KW-1185">Reference proteome</keyword>
<protein>
    <submittedName>
        <fullName evidence="3">Uncharacterized protein</fullName>
    </submittedName>
</protein>